<dbReference type="RefSeq" id="XP_022456884.1">
    <property type="nucleotide sequence ID" value="XM_022605413.1"/>
</dbReference>
<dbReference type="PANTHER" id="PTHR13017:SF0">
    <property type="entry name" value="METHENYLTETRAHYDROFOLATE SYNTHASE DOMAIN-CONTAINING PROTEIN"/>
    <property type="match status" value="1"/>
</dbReference>
<dbReference type="STRING" id="1382522.W6MFY2"/>
<accession>W6MFY2</accession>
<evidence type="ECO:0000313" key="1">
    <source>
        <dbReference type="EMBL" id="CDK24869.1"/>
    </source>
</evidence>
<reference evidence="1" key="1">
    <citation type="submission" date="2013-12" db="EMBL/GenBank/DDBJ databases">
        <authorList>
            <person name="Genoscope - CEA"/>
        </authorList>
    </citation>
    <scope>NUCLEOTIDE SEQUENCE</scope>
    <source>
        <strain evidence="1">CBS 1993</strain>
    </source>
</reference>
<sequence>MSSHKSEVRNEAWSELLKVAKPDSRFHYNFAEFIADFDGSDRATAMFLEHSVFKSADPIFITPDNCLEELRYETLLAGKKILMTTYGIRRGFWLLDPQEIDSKFLMYASTLDGMEKFGKHLSLRDIQESKLQISAMVTGTGAINMEGVRFGKGHGYFDLEWAMLYSVGAIQTTTAAVAFVHECQLLHQDLKPEVFDTVCDLVITNKRIIELALGKAQKPKVGVVWDLLADGMLEDIPPLQELKQMKITI</sequence>
<dbReference type="SUPFAM" id="SSF100950">
    <property type="entry name" value="NagB/RpiA/CoA transferase-like"/>
    <property type="match status" value="1"/>
</dbReference>
<dbReference type="InterPro" id="IPR024185">
    <property type="entry name" value="FTHF_cligase-like_sf"/>
</dbReference>
<dbReference type="Proteomes" id="UP000019384">
    <property type="component" value="Unassembled WGS sequence"/>
</dbReference>
<dbReference type="GO" id="GO:0005737">
    <property type="term" value="C:cytoplasm"/>
    <property type="evidence" value="ECO:0007669"/>
    <property type="project" value="TreeGrafter"/>
</dbReference>
<dbReference type="EMBL" id="HG793125">
    <property type="protein sequence ID" value="CDK24869.1"/>
    <property type="molecule type" value="Genomic_DNA"/>
</dbReference>
<dbReference type="Gene3D" id="3.40.50.10420">
    <property type="entry name" value="NagB/RpiA/CoA transferase-like"/>
    <property type="match status" value="1"/>
</dbReference>
<proteinExistence type="predicted"/>
<gene>
    <name evidence="1" type="ORF">KUCA_T00000836001</name>
</gene>
<name>W6MFY2_9ASCO</name>
<dbReference type="HOGENOM" id="CLU_031500_2_0_1"/>
<organism evidence="1 2">
    <name type="scientific">Kuraishia capsulata CBS 1993</name>
    <dbReference type="NCBI Taxonomy" id="1382522"/>
    <lineage>
        <taxon>Eukaryota</taxon>
        <taxon>Fungi</taxon>
        <taxon>Dikarya</taxon>
        <taxon>Ascomycota</taxon>
        <taxon>Saccharomycotina</taxon>
        <taxon>Pichiomycetes</taxon>
        <taxon>Pichiales</taxon>
        <taxon>Pichiaceae</taxon>
        <taxon>Kuraishia</taxon>
    </lineage>
</organism>
<dbReference type="OrthoDB" id="433414at2759"/>
<evidence type="ECO:0008006" key="3">
    <source>
        <dbReference type="Google" id="ProtNLM"/>
    </source>
</evidence>
<dbReference type="GeneID" id="34518272"/>
<dbReference type="PANTHER" id="PTHR13017">
    <property type="entry name" value="5-FORMYLTETRAHYDROFOLATE CYCLO-LIGASE-RELATED"/>
    <property type="match status" value="1"/>
</dbReference>
<dbReference type="Pfam" id="PF01812">
    <property type="entry name" value="5-FTHF_cyc-lig"/>
    <property type="match status" value="1"/>
</dbReference>
<dbReference type="AlphaFoldDB" id="W6MFY2"/>
<evidence type="ECO:0000313" key="2">
    <source>
        <dbReference type="Proteomes" id="UP000019384"/>
    </source>
</evidence>
<dbReference type="InterPro" id="IPR002698">
    <property type="entry name" value="FTHF_cligase"/>
</dbReference>
<keyword evidence="2" id="KW-1185">Reference proteome</keyword>
<dbReference type="InterPro" id="IPR037171">
    <property type="entry name" value="NagB/RpiA_transferase-like"/>
</dbReference>
<protein>
    <recommendedName>
        <fullName evidence="3">5-formyltetrahydrofolate cyclo-ligase</fullName>
    </recommendedName>
</protein>
<reference evidence="1" key="2">
    <citation type="submission" date="2014-02" db="EMBL/GenBank/DDBJ databases">
        <title>Complete DNA sequence of /Kuraishia capsulata/ illustrates novel genomic features among budding yeasts (/Saccharomycotina/).</title>
        <authorList>
            <person name="Morales L."/>
            <person name="Noel B."/>
            <person name="Porcel B."/>
            <person name="Marcet-Houben M."/>
            <person name="Hullo M-F."/>
            <person name="Sacerdot C."/>
            <person name="Tekaia F."/>
            <person name="Leh-Louis V."/>
            <person name="Despons L."/>
            <person name="Khanna V."/>
            <person name="Aury J-M."/>
            <person name="Barbe V."/>
            <person name="Couloux A."/>
            <person name="Labadie K."/>
            <person name="Pelletier E."/>
            <person name="Souciet J-L."/>
            <person name="Boekhout T."/>
            <person name="Gabaldon T."/>
            <person name="Wincker P."/>
            <person name="Dujon B."/>
        </authorList>
    </citation>
    <scope>NUCLEOTIDE SEQUENCE</scope>
    <source>
        <strain evidence="1">CBS 1993</strain>
    </source>
</reference>